<dbReference type="GO" id="GO:0061630">
    <property type="term" value="F:ubiquitin protein ligase activity"/>
    <property type="evidence" value="ECO:0007669"/>
    <property type="project" value="TreeGrafter"/>
</dbReference>
<dbReference type="GeneID" id="9803355"/>
<keyword evidence="1" id="KW-0479">Metal-binding</keyword>
<keyword evidence="3" id="KW-0862">Zinc</keyword>
<evidence type="ECO:0000259" key="7">
    <source>
        <dbReference type="PROSITE" id="PS50119"/>
    </source>
</evidence>
<feature type="domain" description="RING-type" evidence="6">
    <location>
        <begin position="150"/>
        <end position="198"/>
    </location>
</feature>
<dbReference type="STRING" id="31234.E3M2Y5"/>
<dbReference type="RefSeq" id="XP_003109790.2">
    <property type="nucleotide sequence ID" value="XM_003109742.2"/>
</dbReference>
<dbReference type="AlphaFoldDB" id="E3M2Y5"/>
<dbReference type="SUPFAM" id="SSF57850">
    <property type="entry name" value="RING/U-box"/>
    <property type="match status" value="1"/>
</dbReference>
<gene>
    <name evidence="8" type="ORF">CRE_07223</name>
</gene>
<dbReference type="GO" id="GO:0008270">
    <property type="term" value="F:zinc ion binding"/>
    <property type="evidence" value="ECO:0007669"/>
    <property type="project" value="UniProtKB-KW"/>
</dbReference>
<evidence type="ECO:0000256" key="3">
    <source>
        <dbReference type="ARBA" id="ARBA00022833"/>
    </source>
</evidence>
<evidence type="ECO:0000256" key="2">
    <source>
        <dbReference type="ARBA" id="ARBA00022771"/>
    </source>
</evidence>
<evidence type="ECO:0000313" key="8">
    <source>
        <dbReference type="EMBL" id="EFO89932.1"/>
    </source>
</evidence>
<dbReference type="PROSITE" id="PS50089">
    <property type="entry name" value="ZF_RING_2"/>
    <property type="match status" value="1"/>
</dbReference>
<dbReference type="InterPro" id="IPR001841">
    <property type="entry name" value="Znf_RING"/>
</dbReference>
<accession>E3M2Y5</accession>
<dbReference type="InterPro" id="IPR000315">
    <property type="entry name" value="Znf_B-box"/>
</dbReference>
<dbReference type="Pfam" id="PF13445">
    <property type="entry name" value="zf-RING_UBOX"/>
    <property type="match status" value="1"/>
</dbReference>
<evidence type="ECO:0008006" key="10">
    <source>
        <dbReference type="Google" id="ProtNLM"/>
    </source>
</evidence>
<dbReference type="InterPro" id="IPR027370">
    <property type="entry name" value="Znf-RING_euk"/>
</dbReference>
<dbReference type="Gene3D" id="3.30.40.10">
    <property type="entry name" value="Zinc/RING finger domain, C3HC4 (zinc finger)"/>
    <property type="match status" value="1"/>
</dbReference>
<dbReference type="OrthoDB" id="654191at2759"/>
<sequence>MKWRNRNNETLLVEESERIVTMIRRSPIAVDKYVLDFNANEVSTQIIKVTTEIKDRDVLGEIIHNLPPCFDIDPPAGRMAVPSEVRVTYKSTMYPLEFDYDNLEFTIAERFRNEEDLDAKHLIKINLLGAPSRPIRKARNMTSDNTEPSCDICTLKFSEDDMNRIPLVLSCGHTLCRGCCQTLKDRSFNRTVSCPTDRSVTRGDVSKFIRNFCLINYLRETTQKPPVFCENPFVPCFENPNHEAAFYCSTCDVDFCESCFQTVHSHKILANHKVVPIADKPFKPTMCVNHPTKYVRYLCTNENCVYQPKLFCDDCMPDHRCPYTTDYFDRISENRGRVVKISNFIKQVDTNVMPKRKKVVMDCKASFSEDDRTIQMCYEKIEAHFERLKDTAIARFGCFLENAKDTAQRELNRIEKNAGEISKLRKDVDKFLNRREGFLDIEAMVDKEYEVRKKMAVFQRDMPKFSDYDFKPAMTEFPQKFPQPENDASRKRPAFDPNEIISIDD</sequence>
<feature type="region of interest" description="Disordered" evidence="5">
    <location>
        <begin position="476"/>
        <end position="505"/>
    </location>
</feature>
<reference evidence="8" key="1">
    <citation type="submission" date="2007-07" db="EMBL/GenBank/DDBJ databases">
        <title>PCAP assembly of the Caenorhabditis remanei genome.</title>
        <authorList>
            <consortium name="The Caenorhabditis remanei Sequencing Consortium"/>
            <person name="Wilson R.K."/>
        </authorList>
    </citation>
    <scope>NUCLEOTIDE SEQUENCE [LARGE SCALE GENOMIC DNA]</scope>
    <source>
        <strain evidence="8">PB4641</strain>
    </source>
</reference>
<evidence type="ECO:0000256" key="5">
    <source>
        <dbReference type="SAM" id="MobiDB-lite"/>
    </source>
</evidence>
<protein>
    <recommendedName>
        <fullName evidence="10">RING-type domain-containing protein</fullName>
    </recommendedName>
</protein>
<dbReference type="CDD" id="cd19773">
    <property type="entry name" value="Bbox2_TRIM23_C-IX_rpt1"/>
    <property type="match status" value="1"/>
</dbReference>
<dbReference type="HOGENOM" id="CLU_041835_0_0_1"/>
<dbReference type="eggNOG" id="KOG4185">
    <property type="taxonomic scope" value="Eukaryota"/>
</dbReference>
<dbReference type="EMBL" id="DS268422">
    <property type="protein sequence ID" value="EFO89932.1"/>
    <property type="molecule type" value="Genomic_DNA"/>
</dbReference>
<evidence type="ECO:0000256" key="4">
    <source>
        <dbReference type="PROSITE-ProRule" id="PRU00024"/>
    </source>
</evidence>
<dbReference type="InterPro" id="IPR013083">
    <property type="entry name" value="Znf_RING/FYVE/PHD"/>
</dbReference>
<feature type="domain" description="B box-type" evidence="7">
    <location>
        <begin position="231"/>
        <end position="277"/>
    </location>
</feature>
<dbReference type="InParanoid" id="E3M2Y5"/>
<proteinExistence type="predicted"/>
<evidence type="ECO:0000259" key="6">
    <source>
        <dbReference type="PROSITE" id="PS50089"/>
    </source>
</evidence>
<dbReference type="KEGG" id="crq:GCK72_023588"/>
<dbReference type="SMART" id="SM00184">
    <property type="entry name" value="RING"/>
    <property type="match status" value="1"/>
</dbReference>
<dbReference type="PANTHER" id="PTHR25462">
    <property type="entry name" value="BONUS, ISOFORM C-RELATED"/>
    <property type="match status" value="1"/>
</dbReference>
<dbReference type="Proteomes" id="UP000008281">
    <property type="component" value="Unassembled WGS sequence"/>
</dbReference>
<dbReference type="GO" id="GO:0006513">
    <property type="term" value="P:protein monoubiquitination"/>
    <property type="evidence" value="ECO:0007669"/>
    <property type="project" value="TreeGrafter"/>
</dbReference>
<dbReference type="Gene3D" id="3.30.160.60">
    <property type="entry name" value="Classic Zinc Finger"/>
    <property type="match status" value="1"/>
</dbReference>
<dbReference type="PROSITE" id="PS50119">
    <property type="entry name" value="ZF_BBOX"/>
    <property type="match status" value="1"/>
</dbReference>
<dbReference type="InterPro" id="IPR047153">
    <property type="entry name" value="TRIM45/56/19-like"/>
</dbReference>
<keyword evidence="9" id="KW-1185">Reference proteome</keyword>
<evidence type="ECO:0000256" key="1">
    <source>
        <dbReference type="ARBA" id="ARBA00022723"/>
    </source>
</evidence>
<organism evidence="9">
    <name type="scientific">Caenorhabditis remanei</name>
    <name type="common">Caenorhabditis vulgaris</name>
    <dbReference type="NCBI Taxonomy" id="31234"/>
    <lineage>
        <taxon>Eukaryota</taxon>
        <taxon>Metazoa</taxon>
        <taxon>Ecdysozoa</taxon>
        <taxon>Nematoda</taxon>
        <taxon>Chromadorea</taxon>
        <taxon>Rhabditida</taxon>
        <taxon>Rhabditina</taxon>
        <taxon>Rhabditomorpha</taxon>
        <taxon>Rhabditoidea</taxon>
        <taxon>Rhabditidae</taxon>
        <taxon>Peloderinae</taxon>
        <taxon>Caenorhabditis</taxon>
    </lineage>
</organism>
<dbReference type="PANTHER" id="PTHR25462:SF229">
    <property type="entry name" value="TRANSCRIPTION INTERMEDIARY FACTOR 1-BETA"/>
    <property type="match status" value="1"/>
</dbReference>
<dbReference type="Pfam" id="PF00643">
    <property type="entry name" value="zf-B_box"/>
    <property type="match status" value="1"/>
</dbReference>
<dbReference type="CTD" id="9803355"/>
<evidence type="ECO:0000313" key="9">
    <source>
        <dbReference type="Proteomes" id="UP000008281"/>
    </source>
</evidence>
<dbReference type="OMA" id="YLCTNEN"/>
<name>E3M2Y5_CAERE</name>
<keyword evidence="2 4" id="KW-0863">Zinc-finger</keyword>